<evidence type="ECO:0000256" key="1">
    <source>
        <dbReference type="SAM" id="Coils"/>
    </source>
</evidence>
<accession>U4TGG6</accession>
<evidence type="ECO:0008006" key="4">
    <source>
        <dbReference type="Google" id="ProtNLM"/>
    </source>
</evidence>
<proteinExistence type="predicted"/>
<evidence type="ECO:0000313" key="3">
    <source>
        <dbReference type="Proteomes" id="UP000030647"/>
    </source>
</evidence>
<dbReference type="OrthoDB" id="9800801at2"/>
<dbReference type="SUPFAM" id="SSF110849">
    <property type="entry name" value="ParB/Sulfiredoxin"/>
    <property type="match status" value="1"/>
</dbReference>
<dbReference type="eggNOG" id="COG1475">
    <property type="taxonomic scope" value="Bacteria"/>
</dbReference>
<evidence type="ECO:0000313" key="2">
    <source>
        <dbReference type="EMBL" id="ERL63846.1"/>
    </source>
</evidence>
<organism evidence="2 3">
    <name type="scientific">Schleiferilactobacillus shenzhenensis LY-73</name>
    <dbReference type="NCBI Taxonomy" id="1231336"/>
    <lineage>
        <taxon>Bacteria</taxon>
        <taxon>Bacillati</taxon>
        <taxon>Bacillota</taxon>
        <taxon>Bacilli</taxon>
        <taxon>Lactobacillales</taxon>
        <taxon>Lactobacillaceae</taxon>
        <taxon>Schleiferilactobacillus</taxon>
    </lineage>
</organism>
<gene>
    <name evidence="2" type="ORF">L248_2139</name>
</gene>
<dbReference type="Proteomes" id="UP000030647">
    <property type="component" value="Unassembled WGS sequence"/>
</dbReference>
<feature type="coiled-coil region" evidence="1">
    <location>
        <begin position="161"/>
        <end position="188"/>
    </location>
</feature>
<dbReference type="Gene3D" id="3.90.1530.10">
    <property type="entry name" value="Conserved hypothetical protein from pyrococcus furiosus pfu- 392566-001, ParB domain"/>
    <property type="match status" value="1"/>
</dbReference>
<keyword evidence="1" id="KW-0175">Coiled coil</keyword>
<dbReference type="EMBL" id="KI271612">
    <property type="protein sequence ID" value="ERL63846.1"/>
    <property type="molecule type" value="Genomic_DNA"/>
</dbReference>
<name>U4TGG6_9LACO</name>
<dbReference type="InterPro" id="IPR036086">
    <property type="entry name" value="ParB/Sulfiredoxin_sf"/>
</dbReference>
<reference evidence="3" key="1">
    <citation type="journal article" date="2013" name="Genome Announc.">
        <title>Whole-Genome Sequencing of Lactobacillus shenzhenensis Strain LY-73T.</title>
        <authorList>
            <person name="Lin Z."/>
            <person name="Liu Z."/>
            <person name="Yang R."/>
            <person name="Zou Y."/>
            <person name="Wan D."/>
            <person name="Chen J."/>
            <person name="Guo M."/>
            <person name="Zhao J."/>
            <person name="Fang C."/>
            <person name="Yang R."/>
            <person name="Liu F."/>
        </authorList>
    </citation>
    <scope>NUCLEOTIDE SEQUENCE [LARGE SCALE GENOMIC DNA]</scope>
    <source>
        <strain evidence="3">LY-73</strain>
    </source>
</reference>
<protein>
    <recommendedName>
        <fullName evidence="4">ParB/Sulfiredoxin domain-containing protein</fullName>
    </recommendedName>
</protein>
<dbReference type="RefSeq" id="WP_022530893.1">
    <property type="nucleotide sequence ID" value="NZ_KI271612.1"/>
</dbReference>
<dbReference type="STRING" id="1231336.L248_2139"/>
<sequence length="235" mass="27373">MANEQEQLPPISKFQQYKPMRVARKALKNAPYNPRIIDDSAKKKLKAAIKKEGLVASITWNQRTGNIVSGHQRVAIMDALERTKEYSLDVDMIDVDLKREKEINVQMNNTTMQGDFDLNKLADLNIDDGIDFDSMGFDKNDVDFMFGGDERFSKLYDNPEVVKEKDKLADIKKKRTKANEKLKDKNRIDFYDMIIFRDSEEREAFHRRISVPAYENKLSVEELERLKSVSDEKKE</sequence>
<dbReference type="HOGENOM" id="CLU_090933_1_0_9"/>
<dbReference type="AlphaFoldDB" id="U4TGG6"/>
<keyword evidence="3" id="KW-1185">Reference proteome</keyword>